<proteinExistence type="inferred from homology"/>
<dbReference type="InterPro" id="IPR024224">
    <property type="entry name" value="DENND6"/>
</dbReference>
<protein>
    <recommendedName>
        <fullName evidence="3">UDENN domain-containing protein</fullName>
    </recommendedName>
</protein>
<evidence type="ECO:0000313" key="5">
    <source>
        <dbReference type="Proteomes" id="UP001497453"/>
    </source>
</evidence>
<comment type="similarity">
    <text evidence="1">Belongs to the DENND6 family.</text>
</comment>
<evidence type="ECO:0000259" key="3">
    <source>
        <dbReference type="PROSITE" id="PS50211"/>
    </source>
</evidence>
<dbReference type="PANTHER" id="PTHR13677">
    <property type="entry name" value="LD41638P"/>
    <property type="match status" value="1"/>
</dbReference>
<dbReference type="InterPro" id="IPR037516">
    <property type="entry name" value="Tripartite_DENN"/>
</dbReference>
<feature type="compositionally biased region" description="Low complexity" evidence="2">
    <location>
        <begin position="531"/>
        <end position="565"/>
    </location>
</feature>
<feature type="compositionally biased region" description="Low complexity" evidence="2">
    <location>
        <begin position="41"/>
        <end position="55"/>
    </location>
</feature>
<feature type="domain" description="UDENN" evidence="3">
    <location>
        <begin position="108"/>
        <end position="571"/>
    </location>
</feature>
<feature type="region of interest" description="Disordered" evidence="2">
    <location>
        <begin position="411"/>
        <end position="432"/>
    </location>
</feature>
<dbReference type="PANTHER" id="PTHR13677:SF0">
    <property type="entry name" value="LD41638P"/>
    <property type="match status" value="1"/>
</dbReference>
<dbReference type="Proteomes" id="UP001497453">
    <property type="component" value="Chromosome 9"/>
</dbReference>
<dbReference type="EMBL" id="OZ037952">
    <property type="protein sequence ID" value="CAL1716404.1"/>
    <property type="molecule type" value="Genomic_DNA"/>
</dbReference>
<evidence type="ECO:0000256" key="2">
    <source>
        <dbReference type="SAM" id="MobiDB-lite"/>
    </source>
</evidence>
<reference evidence="5" key="1">
    <citation type="submission" date="2024-04" db="EMBL/GenBank/DDBJ databases">
        <authorList>
            <person name="Shaw F."/>
            <person name="Minotto A."/>
        </authorList>
    </citation>
    <scope>NUCLEOTIDE SEQUENCE [LARGE SCALE GENOMIC DNA]</scope>
</reference>
<organism evidence="4 5">
    <name type="scientific">Somion occarium</name>
    <dbReference type="NCBI Taxonomy" id="3059160"/>
    <lineage>
        <taxon>Eukaryota</taxon>
        <taxon>Fungi</taxon>
        <taxon>Dikarya</taxon>
        <taxon>Basidiomycota</taxon>
        <taxon>Agaricomycotina</taxon>
        <taxon>Agaricomycetes</taxon>
        <taxon>Polyporales</taxon>
        <taxon>Cerrenaceae</taxon>
        <taxon>Somion</taxon>
    </lineage>
</organism>
<accession>A0ABP1EA51</accession>
<name>A0ABP1EA51_9APHY</name>
<dbReference type="PROSITE" id="PS50211">
    <property type="entry name" value="DENN"/>
    <property type="match status" value="1"/>
</dbReference>
<sequence length="664" mass="73129">MDEEDDIGLTNLSSRSFGTAMHTPPRRSRPSLIKISRHSSTHSPLKSPSSPSLSKDFQSGAASSRRLSRSNTLPKLATEHGEFSLETFGLENLAMGNDKVVKLRRWIHALAIVDFDLEYGPKITKLYPALILSPSESENVAFLSFPDAPQTEEGSYLHSFRIRHNNPGEDKLLRSDGDRPHSVDGFVYGFSHFTQRRDSSSKRGYQQRSLVILTQHPYPSLYYTLLSHLGRSFLLHGGPMLEVACHNIANWPDPLPGSTIELGFLGSVFNAELPGSVDSPQAQGAIVTLNDYDQETRIFASVPPPHPPIIAAFEACMPHLWSIWECLVLCEPILVYGPSAAMVSQAIWWLRDILRPIPLTGDFRPFLTIHDVDYTTFVNPRLPQSGVILGVTNPLIERACKHWPHIVSLGSSRSNKAQTPRTPRTPWTPVDMSSVFSAGPAPGWKSKTHKRYISRDQALLKRCQEACVRGDLRAKIEASNALRQHFSQRTTALLVPLQRYLNTLIPTPSESATVANFPAFPSLSTSSLATSGSASLLPPSPSSVAPTSSSTSSLTTDPASSSSSPVNARPPTSTSLTRLHTPSPQIPHHSGLRLKAFSTAAFLASLSRSSSSATPHPPSVLPFKSTSKQKEFYERWLRTRAFGVWIGEQEEVVKGVLEKRVYEL</sequence>
<evidence type="ECO:0000313" key="4">
    <source>
        <dbReference type="EMBL" id="CAL1716404.1"/>
    </source>
</evidence>
<feature type="compositionally biased region" description="Polar residues" evidence="2">
    <location>
        <begin position="570"/>
        <end position="583"/>
    </location>
</feature>
<feature type="compositionally biased region" description="Basic residues" evidence="2">
    <location>
        <begin position="24"/>
        <end position="40"/>
    </location>
</feature>
<feature type="compositionally biased region" description="Low complexity" evidence="2">
    <location>
        <begin position="419"/>
        <end position="429"/>
    </location>
</feature>
<evidence type="ECO:0000256" key="1">
    <source>
        <dbReference type="ARBA" id="ARBA00007159"/>
    </source>
</evidence>
<feature type="region of interest" description="Disordered" evidence="2">
    <location>
        <begin position="531"/>
        <end position="590"/>
    </location>
</feature>
<gene>
    <name evidence="4" type="ORF">GFSPODELE1_LOCUS10742</name>
</gene>
<keyword evidence="5" id="KW-1185">Reference proteome</keyword>
<feature type="region of interest" description="Disordered" evidence="2">
    <location>
        <begin position="1"/>
        <end position="73"/>
    </location>
</feature>